<dbReference type="PANTHER" id="PTHR38690:SF1">
    <property type="entry name" value="PROTEASE"/>
    <property type="match status" value="1"/>
</dbReference>
<reference evidence="4" key="1">
    <citation type="submission" date="2016-12" db="EMBL/GenBank/DDBJ databases">
        <authorList>
            <person name="Rodrigo-Torres L."/>
            <person name="Arahal R.D."/>
            <person name="Lucena T."/>
        </authorList>
    </citation>
    <scope>NUCLEOTIDE SEQUENCE [LARGE SCALE GENOMIC DNA]</scope>
</reference>
<dbReference type="STRING" id="1117707.VQ7734_01345"/>
<sequence length="1299" mass="145160">MRIVISHVVQYLLWLLISTLVLLALVITALRVALPHMNQYQTSIIDWLNHQTGIQTSVTEVRGAWKNTRPSVSLQGMTAHLPDGSNISLSVESIDLEFDLLKSLLQWQPVIANLEIHDLHLDISSVDLLNLYHDGEDPAAVHNNDSQIETIRLLDNVFLRQLDDFSILNSAIRYRAISGEIRQLNIERLKWRNDDHRHQARGVVSIANTGINSLSVSADFKDFDSFRDISGQFYLGSDNIEIGSWITQYSKKETGIKGGQLSLNAWLTLEHNKPVDGYVQLQPSTILLSEKRKHTLQFSSGVFKLVPNGKGVAVQAENIRMAYDDQQWPALSFLLDWQPSGWKINLPQLDIGPLSRFVKQLPVSPQVKKMLHNLQPRGQLNDIRVAGTSTDIRYSAQLADGAISQWYLLPEAHHLQASISGDNHKAVIRADLTDETLPYGDVFQAPLRINQGHVNLVWQSDDNGWSLWSDKVSVQTPDLKVLGAFKLDFPDGQSPFLSFYTEADLRNAGEIWRYLPTRALGDDLTDYLSSAIQAGQAKTSKLLWFGALHDFPYNRHNGVFQAAVSLENARFSYDTAWPPLKNLQADILFQNESMTLESDHAELMNVKAQHVTGRIPSLESAGHIEIEVKAQAQGNDVRDFMTSTPLVDTVGAALTAVQVRGNVNSEFKLKIPFESHHDERAWGWADLKDNRVEIQSPSIDLQSVSGRIYFDNDVLKAPKLRGKLLGQQIALNFKGESGKKGYNVHINTGGNWQVRPLEKYLDKKWIQPLGGKSLWGMGIDLQLNDIGFSYQMNLNADLKSVSSQYPYPLNKPKGQAGQAVLQVSGNQETISARVHVPGGKFQTEIDITQPKPVLDATYWLIGNGSFKVSPVVGHSALIRTDHFNFDQWLTLITSEDAAPQTGAASSSLMPDIPVPDHVDMKVKELTLATLEWHDVEFLARRKGPGWRVDLTSQEATGKANYIEPYDLSVSLEQFHLYIPALEERNNDDSLFIDESRKDSLEITDFDRRFHQLMPNLTLVIDDFWFQGYKVGRLNMDFQRQGKVLSWKKIDITSGTNEVHATGEWTLDGDRSHTKLNLSLKGENNSDLMERFGITSGIQKAPFSMTTLAEWEGAPWSMQLNTLQGEISSELGKGTVSDVSGAARLLGIFSLDSIIRKMQLDFSDVFDKGMAFDSIEGKGTISQGIFVTNNISMDAVAGDMQIKGIVDLNTRMIDAEVHFVPDITSGIPVLSAFAVTPQTALYVLAITTVISPVVEVFTEVDYSVKGPIDNPVVKEISRRKGEFKLPEKFRSKVKKKEAGK</sequence>
<dbReference type="Pfam" id="PF13116">
    <property type="entry name" value="YhdP"/>
    <property type="match status" value="1"/>
</dbReference>
<dbReference type="InterPro" id="IPR011836">
    <property type="entry name" value="YhdP"/>
</dbReference>
<protein>
    <recommendedName>
        <fullName evidence="2">YhdP central domain-containing protein</fullName>
    </recommendedName>
</protein>
<gene>
    <name evidence="3" type="ORF">VQ7734_01345</name>
</gene>
<feature type="transmembrane region" description="Helical" evidence="1">
    <location>
        <begin position="12"/>
        <end position="34"/>
    </location>
</feature>
<keyword evidence="4" id="KW-1185">Reference proteome</keyword>
<feature type="domain" description="YhdP central" evidence="2">
    <location>
        <begin position="5"/>
        <end position="1272"/>
    </location>
</feature>
<dbReference type="NCBIfam" id="TIGR02099">
    <property type="entry name" value="YhdP family protein"/>
    <property type="match status" value="1"/>
</dbReference>
<evidence type="ECO:0000256" key="1">
    <source>
        <dbReference type="SAM" id="Phobius"/>
    </source>
</evidence>
<dbReference type="Proteomes" id="UP000184600">
    <property type="component" value="Unassembled WGS sequence"/>
</dbReference>
<dbReference type="OrthoDB" id="9762238at2"/>
<dbReference type="InterPro" id="IPR025263">
    <property type="entry name" value="YhdP_central"/>
</dbReference>
<keyword evidence="1" id="KW-0472">Membrane</keyword>
<evidence type="ECO:0000313" key="4">
    <source>
        <dbReference type="Proteomes" id="UP000184600"/>
    </source>
</evidence>
<keyword evidence="1" id="KW-0812">Transmembrane</keyword>
<dbReference type="PANTHER" id="PTHR38690">
    <property type="entry name" value="PROTEASE-RELATED"/>
    <property type="match status" value="1"/>
</dbReference>
<dbReference type="EMBL" id="FRFG01000016">
    <property type="protein sequence ID" value="SHO55608.1"/>
    <property type="molecule type" value="Genomic_DNA"/>
</dbReference>
<evidence type="ECO:0000259" key="2">
    <source>
        <dbReference type="Pfam" id="PF13116"/>
    </source>
</evidence>
<organism evidence="3 4">
    <name type="scientific">Vibrio quintilis</name>
    <dbReference type="NCBI Taxonomy" id="1117707"/>
    <lineage>
        <taxon>Bacteria</taxon>
        <taxon>Pseudomonadati</taxon>
        <taxon>Pseudomonadota</taxon>
        <taxon>Gammaproteobacteria</taxon>
        <taxon>Vibrionales</taxon>
        <taxon>Vibrionaceae</taxon>
        <taxon>Vibrio</taxon>
    </lineage>
</organism>
<accession>A0A1M7YSM3</accession>
<proteinExistence type="predicted"/>
<name>A0A1M7YSM3_9VIBR</name>
<evidence type="ECO:0000313" key="3">
    <source>
        <dbReference type="EMBL" id="SHO55608.1"/>
    </source>
</evidence>
<dbReference type="RefSeq" id="WP_143169245.1">
    <property type="nucleotide sequence ID" value="NZ_AP024897.1"/>
</dbReference>
<keyword evidence="1" id="KW-1133">Transmembrane helix</keyword>